<accession>A0AB74BN55</accession>
<sequence length="132" mass="14874">MTQSHPYKNRKNHISWNAIAARGLTESRNAAGYDNDPQEVSTMIQPSDAHRLEIAQDVLGCLIAFLSESIFYERKKAQPNVEIISQWKAERNTLFDLTRSLNCNDRDTIENVIATYGPSARALFDQEGSLSS</sequence>
<protein>
    <submittedName>
        <fullName evidence="1">Uncharacterized protein</fullName>
    </submittedName>
</protein>
<evidence type="ECO:0000313" key="2">
    <source>
        <dbReference type="Proteomes" id="UP000268636"/>
    </source>
</evidence>
<reference evidence="1 2" key="1">
    <citation type="submission" date="2018-08" db="EMBL/GenBank/DDBJ databases">
        <title>Recombination of ecologically and evolutionarily significant loci maintains genetic cohesion in the Pseudomonas syringae species complex.</title>
        <authorList>
            <person name="Dillon M."/>
            <person name="Thakur S."/>
            <person name="Almeida R.N.D."/>
            <person name="Weir B.S."/>
            <person name="Guttman D.S."/>
        </authorList>
    </citation>
    <scope>NUCLEOTIDE SEQUENCE [LARGE SCALE GENOMIC DNA]</scope>
    <source>
        <strain evidence="1 2">ICMP 13786</strain>
    </source>
</reference>
<proteinExistence type="predicted"/>
<evidence type="ECO:0000313" key="1">
    <source>
        <dbReference type="EMBL" id="RMT81822.1"/>
    </source>
</evidence>
<dbReference type="AlphaFoldDB" id="A0AB74BN55"/>
<dbReference type="EMBL" id="RBTN01000031">
    <property type="protein sequence ID" value="RMT81822.1"/>
    <property type="molecule type" value="Genomic_DNA"/>
</dbReference>
<name>A0AB74BN55_PSESS</name>
<dbReference type="Proteomes" id="UP000268636">
    <property type="component" value="Unassembled WGS sequence"/>
</dbReference>
<comment type="caution">
    <text evidence="1">The sequence shown here is derived from an EMBL/GenBank/DDBJ whole genome shotgun (WGS) entry which is preliminary data.</text>
</comment>
<gene>
    <name evidence="1" type="ORF">ALP42_200095</name>
</gene>
<organism evidence="1 2">
    <name type="scientific">Pseudomonas savastanoi pv. nerii</name>
    <dbReference type="NCBI Taxonomy" id="360921"/>
    <lineage>
        <taxon>Bacteria</taxon>
        <taxon>Pseudomonadati</taxon>
        <taxon>Pseudomonadota</taxon>
        <taxon>Gammaproteobacteria</taxon>
        <taxon>Pseudomonadales</taxon>
        <taxon>Pseudomonadaceae</taxon>
        <taxon>Pseudomonas</taxon>
    </lineage>
</organism>